<dbReference type="GO" id="GO:0004252">
    <property type="term" value="F:serine-type endopeptidase activity"/>
    <property type="evidence" value="ECO:0007669"/>
    <property type="project" value="TreeGrafter"/>
</dbReference>
<evidence type="ECO:0000256" key="1">
    <source>
        <dbReference type="ARBA" id="ARBA00022801"/>
    </source>
</evidence>
<evidence type="ECO:0000313" key="3">
    <source>
        <dbReference type="EMBL" id="MBB4081252.1"/>
    </source>
</evidence>
<keyword evidence="4" id="KW-1185">Reference proteome</keyword>
<dbReference type="PANTHER" id="PTHR42776:SF27">
    <property type="entry name" value="DIPEPTIDYL PEPTIDASE FAMILY MEMBER 6"/>
    <property type="match status" value="1"/>
</dbReference>
<dbReference type="AlphaFoldDB" id="A0A7W6JBN7"/>
<accession>A0A7W6JBN7</accession>
<dbReference type="GO" id="GO:0006508">
    <property type="term" value="P:proteolysis"/>
    <property type="evidence" value="ECO:0007669"/>
    <property type="project" value="InterPro"/>
</dbReference>
<dbReference type="PROSITE" id="PS51318">
    <property type="entry name" value="TAT"/>
    <property type="match status" value="1"/>
</dbReference>
<dbReference type="GO" id="GO:0004177">
    <property type="term" value="F:aminopeptidase activity"/>
    <property type="evidence" value="ECO:0007669"/>
    <property type="project" value="UniProtKB-KW"/>
</dbReference>
<dbReference type="Proteomes" id="UP000529946">
    <property type="component" value="Unassembled WGS sequence"/>
</dbReference>
<dbReference type="InterPro" id="IPR001375">
    <property type="entry name" value="Peptidase_S9_cat"/>
</dbReference>
<dbReference type="EMBL" id="JACIDM010000001">
    <property type="protein sequence ID" value="MBB4081252.1"/>
    <property type="molecule type" value="Genomic_DNA"/>
</dbReference>
<dbReference type="RefSeq" id="WP_183201713.1">
    <property type="nucleotide sequence ID" value="NZ_BAAAER010000002.1"/>
</dbReference>
<dbReference type="Gene3D" id="3.40.50.1820">
    <property type="entry name" value="alpha/beta hydrolase"/>
    <property type="match status" value="1"/>
</dbReference>
<reference evidence="3 4" key="1">
    <citation type="submission" date="2020-08" db="EMBL/GenBank/DDBJ databases">
        <title>Genomic Encyclopedia of Type Strains, Phase IV (KMG-IV): sequencing the most valuable type-strain genomes for metagenomic binning, comparative biology and taxonomic classification.</title>
        <authorList>
            <person name="Goeker M."/>
        </authorList>
    </citation>
    <scope>NUCLEOTIDE SEQUENCE [LARGE SCALE GENOMIC DNA]</scope>
    <source>
        <strain evidence="3 4">DSM 23960</strain>
    </source>
</reference>
<gene>
    <name evidence="3" type="ORF">GGR12_000091</name>
</gene>
<dbReference type="PANTHER" id="PTHR42776">
    <property type="entry name" value="SERINE PEPTIDASE S9 FAMILY MEMBER"/>
    <property type="match status" value="1"/>
</dbReference>
<sequence length="676" mass="73731">MSRGAAFALSRRGVLAGAAGLGAGLGAGMMAGPAAARQTTPHSLDDFFARDGVIGAALSPAGDRIALVREVWEGDNRRAVLDTIDAADPSKAPMRAPIGDVDCEAMEWASDARLLVWVALTTRTAKDRRSARSHVAQGGQEIVSRRVVSIDPATGGAVALFSGDNRRMRATRNLGRVIDLLHDDPDHVLMAAPSSIGVLTLFKVNVLTGRAEEVEKGGNGTYHWQTQDGVPVLRYDINVAGNAFSIHARAPGETRWTYVRRVRVNEAPDFEWVAATDRPGIVLVAARQDGEDVATVREMDLKSLTIGAPMIAREKADVVGGLTDDRGRYLGAVYWGDRLEYDFATPELAPHHRAMNRFFDNECNVHLVGVDRSLNRLLAYVSGPREPGAWYLYDRAARSFVNLAARTTLAAERLGRAEAIDVATRDGATIRAYLTAPPGGAPGPLIVMPHGGPEVRDVQGWDRTVQIMAAQGWWVLQPNFRGSGGYGLAFAGEGWKRWGDRMQEDVEDAVAQVVKDKGLNADKVGIMGASYGGYAALMGAVRRPDLYKAAIGICGVYDLPDMLAHELRDDNTPDNEVYQFWVKRIGEPREDRPALERASPRRRAGEVKCPVMLVHGVDDPIVPVFQSRRMRDALQQGGQVSLHYTEVVDAGHGDWEDGVEQELMEKYIDLFRRAFA</sequence>
<keyword evidence="3" id="KW-0645">Protease</keyword>
<dbReference type="SUPFAM" id="SSF53474">
    <property type="entry name" value="alpha/beta-Hydrolases"/>
    <property type="match status" value="1"/>
</dbReference>
<feature type="domain" description="Peptidase S9 prolyl oligopeptidase catalytic" evidence="2">
    <location>
        <begin position="464"/>
        <end position="674"/>
    </location>
</feature>
<dbReference type="InterPro" id="IPR029058">
    <property type="entry name" value="AB_hydrolase_fold"/>
</dbReference>
<name>A0A7W6JBN7_9CAUL</name>
<dbReference type="Pfam" id="PF00326">
    <property type="entry name" value="Peptidase_S9"/>
    <property type="match status" value="1"/>
</dbReference>
<proteinExistence type="predicted"/>
<keyword evidence="1" id="KW-0378">Hydrolase</keyword>
<organism evidence="3 4">
    <name type="scientific">Brevundimonas lenta</name>
    <dbReference type="NCBI Taxonomy" id="424796"/>
    <lineage>
        <taxon>Bacteria</taxon>
        <taxon>Pseudomonadati</taxon>
        <taxon>Pseudomonadota</taxon>
        <taxon>Alphaproteobacteria</taxon>
        <taxon>Caulobacterales</taxon>
        <taxon>Caulobacteraceae</taxon>
        <taxon>Brevundimonas</taxon>
    </lineage>
</organism>
<dbReference type="InterPro" id="IPR006311">
    <property type="entry name" value="TAT_signal"/>
</dbReference>
<protein>
    <submittedName>
        <fullName evidence="3">Dipeptidyl aminopeptidase/acylaminoacyl peptidase</fullName>
    </submittedName>
</protein>
<comment type="caution">
    <text evidence="3">The sequence shown here is derived from an EMBL/GenBank/DDBJ whole genome shotgun (WGS) entry which is preliminary data.</text>
</comment>
<evidence type="ECO:0000259" key="2">
    <source>
        <dbReference type="Pfam" id="PF00326"/>
    </source>
</evidence>
<keyword evidence="3" id="KW-0031">Aminopeptidase</keyword>
<evidence type="ECO:0000313" key="4">
    <source>
        <dbReference type="Proteomes" id="UP000529946"/>
    </source>
</evidence>